<keyword evidence="1" id="KW-1133">Transmembrane helix</keyword>
<dbReference type="EMBL" id="BEYU01000141">
    <property type="protein sequence ID" value="GBG33062.1"/>
    <property type="molecule type" value="Genomic_DNA"/>
</dbReference>
<evidence type="ECO:0000256" key="1">
    <source>
        <dbReference type="SAM" id="Phobius"/>
    </source>
</evidence>
<comment type="caution">
    <text evidence="2">The sequence shown here is derived from an EMBL/GenBank/DDBJ whole genome shotgun (WGS) entry which is preliminary data.</text>
</comment>
<protein>
    <recommendedName>
        <fullName evidence="4">Phosphatidate phosphatase APP1 catalytic domain-containing protein</fullName>
    </recommendedName>
</protein>
<dbReference type="PANTHER" id="PTHR40861">
    <property type="entry name" value="DUF2183 DOMAIN-CONTAINING PROTEIN"/>
    <property type="match status" value="1"/>
</dbReference>
<evidence type="ECO:0000313" key="3">
    <source>
        <dbReference type="Proteomes" id="UP000241890"/>
    </source>
</evidence>
<reference evidence="2 3" key="1">
    <citation type="submission" date="2017-12" db="EMBL/GenBank/DDBJ databases">
        <title>Sequencing, de novo assembly and annotation of complete genome of a new Thraustochytrid species, strain FCC1311.</title>
        <authorList>
            <person name="Sedici K."/>
            <person name="Godart F."/>
            <person name="Aiese Cigliano R."/>
            <person name="Sanseverino W."/>
            <person name="Barakat M."/>
            <person name="Ortet P."/>
            <person name="Marechal E."/>
            <person name="Cagnac O."/>
            <person name="Amato A."/>
        </authorList>
    </citation>
    <scope>NUCLEOTIDE SEQUENCE [LARGE SCALE GENOMIC DNA]</scope>
</reference>
<dbReference type="AlphaFoldDB" id="A0A2R5GQB7"/>
<keyword evidence="3" id="KW-1185">Reference proteome</keyword>
<feature type="transmembrane region" description="Helical" evidence="1">
    <location>
        <begin position="33"/>
        <end position="50"/>
    </location>
</feature>
<sequence>MEGFYRGSAALLVLVIFFVMTERFPWHRPSVEFVFWLAVLEASAVLSLLFDDSPLRFLVTVNRSPASLGITFGLLVPIYSGFLVRSFVNSKLTSYQEFRGGNDTLQRRLEHAREHLNRRNAHRGSEVARKVRRSKRADSSMFDAAVVDERDMIARSKLVYVDRVLDRLVFSNQIRMFTAWIRGQIEESQASIKTVVQEATPDELNRIMETVNVPRLLAHGTNGSDLNNLLAYIMNERSTELSPTSRAAVLHGLMRTESLPFIPQEMRWASDLFMGAQGTELTLLKNMLDSTGDFNNLYKLVFSDIADPKLRKRLLKHMRAEGAAVRKGNDGFAPIKLLSDVDDTLYCSGGSFPAGSDTRYPRHALYPGVLSLYEEIDRHGKQKVLSHLHRQTLTSEQSSEADSTGLDTVSVAVLTPWQKGGKVYELEFETRKSIANLQSLVQSQFFVAPAQQELVLSAAPRSARAFDDDALENDEDVEQSTRERAIEWDDGNIVFVSARPHVWKDVAENSSYRRFRQLVREGRMHAVPTMLTGSLYTGSLAVWLRLFEHMSNFVMDAFDAAFAGISGAMQDGWQRGKAVFTKSQKRRSKRRSILQEEVPEGVITDDVDEAGAIAAGTDVPPLQRSWSSGFGASAARRIGNHNWEAVGRTKVERVEQFVTLYPEYDMVFFGDNAQGDLLAAELLAQNAATGPVVQACFIHRVQSNDDEALLSTVAPKEREAFWAKNNILFYDTYVGAALLAYDEGLISHQGLHRVGLAVHDDLLDFFIRFPHRDWSLVFSQTKRDIRAANKALRGHHDGLQIPMPILPSAKFSS</sequence>
<feature type="transmembrane region" description="Helical" evidence="1">
    <location>
        <begin position="70"/>
        <end position="88"/>
    </location>
</feature>
<organism evidence="2 3">
    <name type="scientific">Hondaea fermentalgiana</name>
    <dbReference type="NCBI Taxonomy" id="2315210"/>
    <lineage>
        <taxon>Eukaryota</taxon>
        <taxon>Sar</taxon>
        <taxon>Stramenopiles</taxon>
        <taxon>Bigyra</taxon>
        <taxon>Labyrinthulomycetes</taxon>
        <taxon>Thraustochytrida</taxon>
        <taxon>Thraustochytriidae</taxon>
        <taxon>Hondaea</taxon>
    </lineage>
</organism>
<dbReference type="InParanoid" id="A0A2R5GQB7"/>
<proteinExistence type="predicted"/>
<evidence type="ECO:0000313" key="2">
    <source>
        <dbReference type="EMBL" id="GBG33062.1"/>
    </source>
</evidence>
<accession>A0A2R5GQB7</accession>
<gene>
    <name evidence="2" type="ORF">FCC1311_092862</name>
</gene>
<evidence type="ECO:0008006" key="4">
    <source>
        <dbReference type="Google" id="ProtNLM"/>
    </source>
</evidence>
<dbReference type="Proteomes" id="UP000241890">
    <property type="component" value="Unassembled WGS sequence"/>
</dbReference>
<keyword evidence="1" id="KW-0472">Membrane</keyword>
<dbReference type="PANTHER" id="PTHR40861:SF1">
    <property type="entry name" value="PHOSPHATIDATE PHOSPHATASE APP1 CATALYTIC DOMAIN-CONTAINING PROTEIN"/>
    <property type="match status" value="1"/>
</dbReference>
<name>A0A2R5GQB7_9STRA</name>
<dbReference type="OrthoDB" id="191535at2759"/>
<keyword evidence="1" id="KW-0812">Transmembrane</keyword>